<evidence type="ECO:0000313" key="2">
    <source>
        <dbReference type="EMBL" id="PCK31804.1"/>
    </source>
</evidence>
<dbReference type="SUPFAM" id="SSF51645">
    <property type="entry name" value="Malate synthase G"/>
    <property type="match status" value="1"/>
</dbReference>
<dbReference type="InterPro" id="IPR006253">
    <property type="entry name" value="Malate_synthG"/>
</dbReference>
<dbReference type="InterPro" id="IPR048357">
    <property type="entry name" value="MSG_insertion"/>
</dbReference>
<dbReference type="RefSeq" id="WP_099642030.1">
    <property type="nucleotide sequence ID" value="NZ_JAQPZX010000044.1"/>
</dbReference>
<dbReference type="OrthoDB" id="5899875at2"/>
<feature type="domain" description="Malate synthase G alpha-beta insertion" evidence="1">
    <location>
        <begin position="22"/>
        <end position="86"/>
    </location>
</feature>
<dbReference type="Proteomes" id="UP000228621">
    <property type="component" value="Unassembled WGS sequence"/>
</dbReference>
<dbReference type="InterPro" id="IPR011076">
    <property type="entry name" value="Malate_synth_sf"/>
</dbReference>
<proteinExistence type="predicted"/>
<evidence type="ECO:0000313" key="3">
    <source>
        <dbReference type="Proteomes" id="UP000228621"/>
    </source>
</evidence>
<dbReference type="GO" id="GO:0000287">
    <property type="term" value="F:magnesium ion binding"/>
    <property type="evidence" value="ECO:0007669"/>
    <property type="project" value="TreeGrafter"/>
</dbReference>
<dbReference type="GO" id="GO:0004474">
    <property type="term" value="F:malate synthase activity"/>
    <property type="evidence" value="ECO:0007669"/>
    <property type="project" value="InterPro"/>
</dbReference>
<dbReference type="GO" id="GO:0006097">
    <property type="term" value="P:glyoxylate cycle"/>
    <property type="evidence" value="ECO:0007669"/>
    <property type="project" value="InterPro"/>
</dbReference>
<accession>A0A2A5JQQ5</accession>
<dbReference type="Gene3D" id="2.170.170.11">
    <property type="entry name" value="Malate synthase G - maily-beta sub-domain"/>
    <property type="match status" value="1"/>
</dbReference>
<name>A0A2A5JQQ5_PSEO7</name>
<dbReference type="EMBL" id="NKHF01000044">
    <property type="protein sequence ID" value="PCK31804.1"/>
    <property type="molecule type" value="Genomic_DNA"/>
</dbReference>
<sequence>MAAQLQPHSEQLIDRTKTQQSALAKQYLDEQCPLEFGSHQEVTDYVIYYNHLLAFFANGTHCGLKNCRQFVALCGHREAPDAILLKQDDGLHVEITFNRTGALGQFDNAHIEDIVVETPLASVVGKKTKTQLQKLWMSFYHGVQQPVGKACYRAKNGDDYEL</sequence>
<comment type="caution">
    <text evidence="2">The sequence shown here is derived from an EMBL/GenBank/DDBJ whole genome shotgun (WGS) entry which is preliminary data.</text>
</comment>
<dbReference type="PANTHER" id="PTHR42739">
    <property type="entry name" value="MALATE SYNTHASE G"/>
    <property type="match status" value="1"/>
</dbReference>
<evidence type="ECO:0000259" key="1">
    <source>
        <dbReference type="Pfam" id="PF20658"/>
    </source>
</evidence>
<protein>
    <submittedName>
        <fullName evidence="2">Malate synthase</fullName>
    </submittedName>
</protein>
<dbReference type="Pfam" id="PF20658">
    <property type="entry name" value="MSG_insertion"/>
    <property type="match status" value="1"/>
</dbReference>
<reference evidence="3" key="1">
    <citation type="journal article" date="2019" name="Genome Announc.">
        <title>Draft Genome Sequence of Pseudoalteromonas piscicida Strain 36Y ROTHPW, an Hypersaline Seawater Isolate from the South Coast of Sonora, Mexico.</title>
        <authorList>
            <person name="Sanchez-Diaz R."/>
            <person name="Molina-Garza Z.J."/>
            <person name="Cruz-Suarez L.E."/>
            <person name="Selvin J."/>
            <person name="Kiran G.S."/>
            <person name="Ibarra-Gamez J.C."/>
            <person name="Gomez-Gil B."/>
            <person name="Galaviz-Silva L."/>
        </authorList>
    </citation>
    <scope>NUCLEOTIDE SEQUENCE [LARGE SCALE GENOMIC DNA]</scope>
    <source>
        <strain evidence="3">36Y_RITHPW</strain>
    </source>
</reference>
<gene>
    <name evidence="2" type="ORF">CEX98_10505</name>
</gene>
<dbReference type="PANTHER" id="PTHR42739:SF1">
    <property type="entry name" value="MALATE SYNTHASE G"/>
    <property type="match status" value="1"/>
</dbReference>
<dbReference type="GO" id="GO:0005829">
    <property type="term" value="C:cytosol"/>
    <property type="evidence" value="ECO:0007669"/>
    <property type="project" value="TreeGrafter"/>
</dbReference>
<dbReference type="AlphaFoldDB" id="A0A2A5JQQ5"/>
<dbReference type="GO" id="GO:0009436">
    <property type="term" value="P:glyoxylate catabolic process"/>
    <property type="evidence" value="ECO:0007669"/>
    <property type="project" value="TreeGrafter"/>
</dbReference>
<organism evidence="2 3">
    <name type="scientific">Pseudoalteromonas piscicida</name>
    <dbReference type="NCBI Taxonomy" id="43662"/>
    <lineage>
        <taxon>Bacteria</taxon>
        <taxon>Pseudomonadati</taxon>
        <taxon>Pseudomonadota</taxon>
        <taxon>Gammaproteobacteria</taxon>
        <taxon>Alteromonadales</taxon>
        <taxon>Pseudoalteromonadaceae</taxon>
        <taxon>Pseudoalteromonas</taxon>
    </lineage>
</organism>
<keyword evidence="3" id="KW-1185">Reference proteome</keyword>